<dbReference type="Proteomes" id="UP001341840">
    <property type="component" value="Unassembled WGS sequence"/>
</dbReference>
<comment type="caution">
    <text evidence="2">The sequence shown here is derived from an EMBL/GenBank/DDBJ whole genome shotgun (WGS) entry which is preliminary data.</text>
</comment>
<evidence type="ECO:0000313" key="2">
    <source>
        <dbReference type="EMBL" id="MED6211147.1"/>
    </source>
</evidence>
<keyword evidence="3" id="KW-1185">Reference proteome</keyword>
<protein>
    <submittedName>
        <fullName evidence="2">Uncharacterized protein</fullName>
    </submittedName>
</protein>
<feature type="compositionally biased region" description="Polar residues" evidence="1">
    <location>
        <begin position="1"/>
        <end position="13"/>
    </location>
</feature>
<feature type="compositionally biased region" description="Basic residues" evidence="1">
    <location>
        <begin position="59"/>
        <end position="68"/>
    </location>
</feature>
<name>A0ABU6YN04_9FABA</name>
<feature type="compositionally biased region" description="Low complexity" evidence="1">
    <location>
        <begin position="69"/>
        <end position="87"/>
    </location>
</feature>
<evidence type="ECO:0000313" key="3">
    <source>
        <dbReference type="Proteomes" id="UP001341840"/>
    </source>
</evidence>
<feature type="compositionally biased region" description="Basic and acidic residues" evidence="1">
    <location>
        <begin position="14"/>
        <end position="24"/>
    </location>
</feature>
<organism evidence="2 3">
    <name type="scientific">Stylosanthes scabra</name>
    <dbReference type="NCBI Taxonomy" id="79078"/>
    <lineage>
        <taxon>Eukaryota</taxon>
        <taxon>Viridiplantae</taxon>
        <taxon>Streptophyta</taxon>
        <taxon>Embryophyta</taxon>
        <taxon>Tracheophyta</taxon>
        <taxon>Spermatophyta</taxon>
        <taxon>Magnoliopsida</taxon>
        <taxon>eudicotyledons</taxon>
        <taxon>Gunneridae</taxon>
        <taxon>Pentapetalae</taxon>
        <taxon>rosids</taxon>
        <taxon>fabids</taxon>
        <taxon>Fabales</taxon>
        <taxon>Fabaceae</taxon>
        <taxon>Papilionoideae</taxon>
        <taxon>50 kb inversion clade</taxon>
        <taxon>dalbergioids sensu lato</taxon>
        <taxon>Dalbergieae</taxon>
        <taxon>Pterocarpus clade</taxon>
        <taxon>Stylosanthes</taxon>
    </lineage>
</organism>
<proteinExistence type="predicted"/>
<evidence type="ECO:0000256" key="1">
    <source>
        <dbReference type="SAM" id="MobiDB-lite"/>
    </source>
</evidence>
<dbReference type="EMBL" id="JASCZI010242461">
    <property type="protein sequence ID" value="MED6211147.1"/>
    <property type="molecule type" value="Genomic_DNA"/>
</dbReference>
<sequence length="104" mass="11376">MSNMNLSQSLTNKEQQRLKAEERTQTAQKCESPPKPYPPSASDVTFSCESLAVSAACLRRTRTSHRRPSPSLSVPSVQGSPSPSPISLSRDTLPVHRSVSRILD</sequence>
<gene>
    <name evidence="2" type="ORF">PIB30_070830</name>
</gene>
<reference evidence="2 3" key="1">
    <citation type="journal article" date="2023" name="Plants (Basel)">
        <title>Bridging the Gap: Combining Genomics and Transcriptomics Approaches to Understand Stylosanthes scabra, an Orphan Legume from the Brazilian Caatinga.</title>
        <authorList>
            <person name="Ferreira-Neto J.R.C."/>
            <person name="da Silva M.D."/>
            <person name="Binneck E."/>
            <person name="de Melo N.F."/>
            <person name="da Silva R.H."/>
            <person name="de Melo A.L.T.M."/>
            <person name="Pandolfi V."/>
            <person name="Bustamante F.O."/>
            <person name="Brasileiro-Vidal A.C."/>
            <person name="Benko-Iseppon A.M."/>
        </authorList>
    </citation>
    <scope>NUCLEOTIDE SEQUENCE [LARGE SCALE GENOMIC DNA]</scope>
    <source>
        <tissue evidence="2">Leaves</tissue>
    </source>
</reference>
<accession>A0ABU6YN04</accession>
<feature type="region of interest" description="Disordered" evidence="1">
    <location>
        <begin position="59"/>
        <end position="104"/>
    </location>
</feature>
<feature type="region of interest" description="Disordered" evidence="1">
    <location>
        <begin position="1"/>
        <end position="44"/>
    </location>
</feature>